<name>A0AAV3QMF2_LITER</name>
<comment type="caution">
    <text evidence="2">The sequence shown here is derived from an EMBL/GenBank/DDBJ whole genome shotgun (WGS) entry which is preliminary data.</text>
</comment>
<evidence type="ECO:0000313" key="2">
    <source>
        <dbReference type="EMBL" id="GAA0164181.1"/>
    </source>
</evidence>
<organism evidence="2 3">
    <name type="scientific">Lithospermum erythrorhizon</name>
    <name type="common">Purple gromwell</name>
    <name type="synonym">Lithospermum officinale var. erythrorhizon</name>
    <dbReference type="NCBI Taxonomy" id="34254"/>
    <lineage>
        <taxon>Eukaryota</taxon>
        <taxon>Viridiplantae</taxon>
        <taxon>Streptophyta</taxon>
        <taxon>Embryophyta</taxon>
        <taxon>Tracheophyta</taxon>
        <taxon>Spermatophyta</taxon>
        <taxon>Magnoliopsida</taxon>
        <taxon>eudicotyledons</taxon>
        <taxon>Gunneridae</taxon>
        <taxon>Pentapetalae</taxon>
        <taxon>asterids</taxon>
        <taxon>lamiids</taxon>
        <taxon>Boraginales</taxon>
        <taxon>Boraginaceae</taxon>
        <taxon>Boraginoideae</taxon>
        <taxon>Lithospermeae</taxon>
        <taxon>Lithospermum</taxon>
    </lineage>
</organism>
<gene>
    <name evidence="2" type="ORF">LIER_19877</name>
</gene>
<accession>A0AAV3QMF2</accession>
<dbReference type="EMBL" id="BAABME010004975">
    <property type="protein sequence ID" value="GAA0164181.1"/>
    <property type="molecule type" value="Genomic_DNA"/>
</dbReference>
<evidence type="ECO:0000256" key="1">
    <source>
        <dbReference type="SAM" id="MobiDB-lite"/>
    </source>
</evidence>
<feature type="region of interest" description="Disordered" evidence="1">
    <location>
        <begin position="45"/>
        <end position="81"/>
    </location>
</feature>
<sequence>MLPRPPRPDTGGYMKLHGYCVPRCIPKTGNEPGADLAGGHALSRVHKGHGESVGGGQPHGDHGKASSIGQEDGGVCHCGYE</sequence>
<proteinExistence type="predicted"/>
<dbReference type="AlphaFoldDB" id="A0AAV3QMF2"/>
<dbReference type="Proteomes" id="UP001454036">
    <property type="component" value="Unassembled WGS sequence"/>
</dbReference>
<protein>
    <submittedName>
        <fullName evidence="2">Uncharacterized protein</fullName>
    </submittedName>
</protein>
<keyword evidence="3" id="KW-1185">Reference proteome</keyword>
<reference evidence="2 3" key="1">
    <citation type="submission" date="2024-01" db="EMBL/GenBank/DDBJ databases">
        <title>The complete chloroplast genome sequence of Lithospermum erythrorhizon: insights into the phylogenetic relationship among Boraginaceae species and the maternal lineages of purple gromwells.</title>
        <authorList>
            <person name="Okada T."/>
            <person name="Watanabe K."/>
        </authorList>
    </citation>
    <scope>NUCLEOTIDE SEQUENCE [LARGE SCALE GENOMIC DNA]</scope>
</reference>
<evidence type="ECO:0000313" key="3">
    <source>
        <dbReference type="Proteomes" id="UP001454036"/>
    </source>
</evidence>